<keyword evidence="2" id="KW-1185">Reference proteome</keyword>
<reference evidence="1 2" key="1">
    <citation type="submission" date="2017-07" db="EMBL/GenBank/DDBJ databases">
        <title>Phylogenetic study on the rhizospheric bacterium Ochrobactrum sp. A44.</title>
        <authorList>
            <person name="Krzyzanowska D.M."/>
            <person name="Ossowicki A."/>
            <person name="Rajewska M."/>
            <person name="Maciag T."/>
            <person name="Kaczynski Z."/>
            <person name="Czerwicka M."/>
            <person name="Jafra S."/>
        </authorList>
    </citation>
    <scope>NUCLEOTIDE SEQUENCE [LARGE SCALE GENOMIC DNA]</scope>
    <source>
        <strain evidence="1 2">DSM 7216</strain>
    </source>
</reference>
<comment type="caution">
    <text evidence="1">The sequence shown here is derived from an EMBL/GenBank/DDBJ whole genome shotgun (WGS) entry which is preliminary data.</text>
</comment>
<evidence type="ECO:0000313" key="1">
    <source>
        <dbReference type="EMBL" id="OYR09252.1"/>
    </source>
</evidence>
<name>A0A256F342_9HYPH</name>
<dbReference type="AlphaFoldDB" id="A0A256F342"/>
<sequence>MAGAITVIPYRSNRRNIPKHSAVALHGGRARIEQMTGKLKTVQTCRFTLRENSKKLPINRRNRSGFHLNQIRPKGLGGSMPLIVAVLLLWLAPRHERWPDA</sequence>
<dbReference type="EMBL" id="NNRJ01000064">
    <property type="protein sequence ID" value="OYR09252.1"/>
    <property type="molecule type" value="Genomic_DNA"/>
</dbReference>
<gene>
    <name evidence="1" type="ORF">CEV31_3887</name>
</gene>
<protein>
    <submittedName>
        <fullName evidence="1">Transposase, IS4 family protein</fullName>
    </submittedName>
</protein>
<proteinExistence type="predicted"/>
<dbReference type="Proteomes" id="UP000215590">
    <property type="component" value="Unassembled WGS sequence"/>
</dbReference>
<organism evidence="1 2">
    <name type="scientific">Brucella thiophenivorans</name>
    <dbReference type="NCBI Taxonomy" id="571255"/>
    <lineage>
        <taxon>Bacteria</taxon>
        <taxon>Pseudomonadati</taxon>
        <taxon>Pseudomonadota</taxon>
        <taxon>Alphaproteobacteria</taxon>
        <taxon>Hyphomicrobiales</taxon>
        <taxon>Brucellaceae</taxon>
        <taxon>Brucella/Ochrobactrum group</taxon>
        <taxon>Brucella</taxon>
    </lineage>
</organism>
<evidence type="ECO:0000313" key="2">
    <source>
        <dbReference type="Proteomes" id="UP000215590"/>
    </source>
</evidence>
<accession>A0A256F342</accession>